<accession>A0A2A9UG83</accession>
<dbReference type="Proteomes" id="UP000220635">
    <property type="component" value="Unassembled WGS sequence"/>
</dbReference>
<comment type="caution">
    <text evidence="1">The sequence shown here is derived from an EMBL/GenBank/DDBJ whole genome shotgun (WGS) entry which is preliminary data.</text>
</comment>
<dbReference type="PROSITE" id="PS51257">
    <property type="entry name" value="PROKAR_LIPOPROTEIN"/>
    <property type="match status" value="1"/>
</dbReference>
<dbReference type="AlphaFoldDB" id="A0A2A9UG83"/>
<evidence type="ECO:0008006" key="3">
    <source>
        <dbReference type="Google" id="ProtNLM"/>
    </source>
</evidence>
<proteinExistence type="predicted"/>
<dbReference type="EMBL" id="NTWE01000011">
    <property type="protein sequence ID" value="PEW05627.1"/>
    <property type="molecule type" value="Genomic_DNA"/>
</dbReference>
<organism evidence="1 2">
    <name type="scientific">Bacillus cereus</name>
    <dbReference type="NCBI Taxonomy" id="1396"/>
    <lineage>
        <taxon>Bacteria</taxon>
        <taxon>Bacillati</taxon>
        <taxon>Bacillota</taxon>
        <taxon>Bacilli</taxon>
        <taxon>Bacillales</taxon>
        <taxon>Bacillaceae</taxon>
        <taxon>Bacillus</taxon>
        <taxon>Bacillus cereus group</taxon>
    </lineage>
</organism>
<evidence type="ECO:0000313" key="2">
    <source>
        <dbReference type="Proteomes" id="UP000220635"/>
    </source>
</evidence>
<protein>
    <recommendedName>
        <fullName evidence="3">Lipoprotein</fullName>
    </recommendedName>
</protein>
<reference evidence="1 2" key="1">
    <citation type="submission" date="2017-09" db="EMBL/GenBank/DDBJ databases">
        <title>Large-scale bioinformatics analysis of Bacillus genomes uncovers conserved roles of natural products in bacterial physiology.</title>
        <authorList>
            <consortium name="Agbiome Team Llc"/>
            <person name="Bleich R.M."/>
            <person name="Grubbs K.J."/>
            <person name="Santa Maria K.C."/>
            <person name="Allen S.E."/>
            <person name="Farag S."/>
            <person name="Shank E.A."/>
            <person name="Bowers A."/>
        </authorList>
    </citation>
    <scope>NUCLEOTIDE SEQUENCE [LARGE SCALE GENOMIC DNA]</scope>
    <source>
        <strain evidence="1 2">AFS010695</strain>
    </source>
</reference>
<gene>
    <name evidence="1" type="ORF">CN425_04025</name>
</gene>
<name>A0A2A9UG83_BACCE</name>
<sequence length="53" mass="6162">MSYKNRNIALIIISCMMIMSGCSNKFIEDGNRKHVFVQASKCLVEIVHKIYKR</sequence>
<evidence type="ECO:0000313" key="1">
    <source>
        <dbReference type="EMBL" id="PEW05627.1"/>
    </source>
</evidence>